<evidence type="ECO:0000313" key="10">
    <source>
        <dbReference type="EMBL" id="MDY7228606.1"/>
    </source>
</evidence>
<feature type="transmembrane region" description="Helical" evidence="7">
    <location>
        <begin position="770"/>
        <end position="803"/>
    </location>
</feature>
<feature type="transmembrane region" description="Helical" evidence="7">
    <location>
        <begin position="307"/>
        <end position="331"/>
    </location>
</feature>
<evidence type="ECO:0000313" key="11">
    <source>
        <dbReference type="Proteomes" id="UP001291309"/>
    </source>
</evidence>
<gene>
    <name evidence="10" type="ORF">SYV04_19445</name>
</gene>
<dbReference type="InterPro" id="IPR003838">
    <property type="entry name" value="ABC3_permease_C"/>
</dbReference>
<dbReference type="EMBL" id="JAXIVS010000006">
    <property type="protein sequence ID" value="MDY7228606.1"/>
    <property type="molecule type" value="Genomic_DNA"/>
</dbReference>
<organism evidence="10 11">
    <name type="scientific">Hyalangium rubrum</name>
    <dbReference type="NCBI Taxonomy" id="3103134"/>
    <lineage>
        <taxon>Bacteria</taxon>
        <taxon>Pseudomonadati</taxon>
        <taxon>Myxococcota</taxon>
        <taxon>Myxococcia</taxon>
        <taxon>Myxococcales</taxon>
        <taxon>Cystobacterineae</taxon>
        <taxon>Archangiaceae</taxon>
        <taxon>Hyalangium</taxon>
    </lineage>
</organism>
<feature type="transmembrane region" description="Helical" evidence="7">
    <location>
        <begin position="727"/>
        <end position="750"/>
    </location>
</feature>
<evidence type="ECO:0000256" key="6">
    <source>
        <dbReference type="ARBA" id="ARBA00023136"/>
    </source>
</evidence>
<feature type="transmembrane region" description="Helical" evidence="7">
    <location>
        <begin position="494"/>
        <end position="514"/>
    </location>
</feature>
<name>A0ABU5H534_9BACT</name>
<dbReference type="Proteomes" id="UP001291309">
    <property type="component" value="Unassembled WGS sequence"/>
</dbReference>
<feature type="domain" description="MacB-like periplasmic core" evidence="9">
    <location>
        <begin position="494"/>
        <end position="695"/>
    </location>
</feature>
<evidence type="ECO:0000256" key="5">
    <source>
        <dbReference type="ARBA" id="ARBA00022989"/>
    </source>
</evidence>
<evidence type="ECO:0000259" key="8">
    <source>
        <dbReference type="Pfam" id="PF02687"/>
    </source>
</evidence>
<feature type="transmembrane region" description="Helical" evidence="7">
    <location>
        <begin position="436"/>
        <end position="457"/>
    </location>
</feature>
<comment type="subcellular location">
    <subcellularLocation>
        <location evidence="1">Cell membrane</location>
        <topology evidence="1">Multi-pass membrane protein</topology>
    </subcellularLocation>
</comment>
<feature type="transmembrane region" description="Helical" evidence="7">
    <location>
        <begin position="264"/>
        <end position="286"/>
    </location>
</feature>
<evidence type="ECO:0000256" key="4">
    <source>
        <dbReference type="ARBA" id="ARBA00022692"/>
    </source>
</evidence>
<reference evidence="10 11" key="1">
    <citation type="submission" date="2023-12" db="EMBL/GenBank/DDBJ databases">
        <title>the genome sequence of Hyalangium sp. s54d21.</title>
        <authorList>
            <person name="Zhang X."/>
        </authorList>
    </citation>
    <scope>NUCLEOTIDE SEQUENCE [LARGE SCALE GENOMIC DNA]</scope>
    <source>
        <strain evidence="11">s54d21</strain>
    </source>
</reference>
<dbReference type="InterPro" id="IPR051447">
    <property type="entry name" value="Lipoprotein-release_system"/>
</dbReference>
<feature type="transmembrane region" description="Helical" evidence="7">
    <location>
        <begin position="815"/>
        <end position="838"/>
    </location>
</feature>
<protein>
    <submittedName>
        <fullName evidence="10">FtsX-like permease family protein</fullName>
    </submittedName>
</protein>
<dbReference type="InterPro" id="IPR025857">
    <property type="entry name" value="MacB_PCD"/>
</dbReference>
<evidence type="ECO:0000256" key="2">
    <source>
        <dbReference type="ARBA" id="ARBA00005236"/>
    </source>
</evidence>
<feature type="domain" description="ABC3 transporter permease C-terminal" evidence="8">
    <location>
        <begin position="731"/>
        <end position="846"/>
    </location>
</feature>
<dbReference type="RefSeq" id="WP_321547328.1">
    <property type="nucleotide sequence ID" value="NZ_JAXIVS010000006.1"/>
</dbReference>
<feature type="transmembrane region" description="Helical" evidence="7">
    <location>
        <begin position="403"/>
        <end position="424"/>
    </location>
</feature>
<dbReference type="PANTHER" id="PTHR30489">
    <property type="entry name" value="LIPOPROTEIN-RELEASING SYSTEM TRANSMEMBRANE PROTEIN LOLE"/>
    <property type="match status" value="1"/>
</dbReference>
<dbReference type="PANTHER" id="PTHR30489:SF0">
    <property type="entry name" value="LIPOPROTEIN-RELEASING SYSTEM TRANSMEMBRANE PROTEIN LOLE"/>
    <property type="match status" value="1"/>
</dbReference>
<keyword evidence="3" id="KW-1003">Cell membrane</keyword>
<sequence length="855" mass="90945">MYLPLLRLISFRHFLQAPLRTALTLMGVAVGVATMVGVTSINRSVMDAFRSTVDTIAGKADITVAGARVGFDEAVLEQVRAVPGVAHASGGITFIAPVQGSPGEALYVMGVDLLDDGHFRTYEGVDRDIGVLSDDLEFLNSTDRMLVSERFAREHGLKVGDRFGLMTSSGAQDFFVHALIRESGPVKAFGGSVAVMDVASAQVAFGRDRVLDRIDVAADPKVGVEATLQNLKQALGPAFEVERPSRRGGSVETMVRSFQMGLNLGSGVALLVGVFLVYNTISIGVVQRRREIGTLRALGASRLRIRALFTLEAVGLGALGTVLGLPLGVLIGRGAIGVVSDSISSLYVKVNARDVTVTALELGLGIGLGVLGSGFAALWPALRASRVAPVEALRRDAAAGAEAGVSRVGTVAMGLLCLGLVYPLTLLPAPVENLPVGGYLSVFLVMMGTTLLAPTLLRGLWYVYRRPGEWLLGISGRLAADNFARAPVRTAVPVSALAIGVALAVCIAGFVGSFQRSTHKWINQSVPADLFITSSARMAGVQNQPMKPALGDAFEKLPGVAQVERVRMLPHDVLGLRVYILSLVPEIYEQRAQPIILEGRMLTPEEWSAGRIIVSENLSRRRDLHVGDTLEISTPTGQRTYTVGAVSVDYTSDQGTVVMSREVYMAHFQDDQVDVFELYLSDPARVEEVRQAITEAHGRQYDLYVLTNGELRQEVTSLIDDAFTVTYAMEAVAVLLALLGVINTLLAAVLDRTREIGLLRAVGAARAHVLRLFVGEAAFIGLSGGLIGVAAGTVMGLIVTITVGEQSTGWRFPYVFPTGVALQMSAAATLCAAVAGLYPARRAASLDVIEALAYE</sequence>
<keyword evidence="6 7" id="KW-0472">Membrane</keyword>
<accession>A0ABU5H534</accession>
<feature type="domain" description="MacB-like periplasmic core" evidence="9">
    <location>
        <begin position="21"/>
        <end position="233"/>
    </location>
</feature>
<keyword evidence="5 7" id="KW-1133">Transmembrane helix</keyword>
<comment type="similarity">
    <text evidence="2">Belongs to the ABC-4 integral membrane protein family. LolC/E subfamily.</text>
</comment>
<feature type="transmembrane region" description="Helical" evidence="7">
    <location>
        <begin position="362"/>
        <end position="382"/>
    </location>
</feature>
<feature type="domain" description="ABC3 transporter permease C-terminal" evidence="8">
    <location>
        <begin position="265"/>
        <end position="387"/>
    </location>
</feature>
<dbReference type="Pfam" id="PF12704">
    <property type="entry name" value="MacB_PCD"/>
    <property type="match status" value="2"/>
</dbReference>
<comment type="caution">
    <text evidence="10">The sequence shown here is derived from an EMBL/GenBank/DDBJ whole genome shotgun (WGS) entry which is preliminary data.</text>
</comment>
<dbReference type="Pfam" id="PF02687">
    <property type="entry name" value="FtsX"/>
    <property type="match status" value="2"/>
</dbReference>
<evidence type="ECO:0000256" key="3">
    <source>
        <dbReference type="ARBA" id="ARBA00022475"/>
    </source>
</evidence>
<evidence type="ECO:0000256" key="1">
    <source>
        <dbReference type="ARBA" id="ARBA00004651"/>
    </source>
</evidence>
<keyword evidence="4 7" id="KW-0812">Transmembrane</keyword>
<evidence type="ECO:0000256" key="7">
    <source>
        <dbReference type="SAM" id="Phobius"/>
    </source>
</evidence>
<proteinExistence type="inferred from homology"/>
<keyword evidence="11" id="KW-1185">Reference proteome</keyword>
<evidence type="ECO:0000259" key="9">
    <source>
        <dbReference type="Pfam" id="PF12704"/>
    </source>
</evidence>